<evidence type="ECO:0000313" key="7">
    <source>
        <dbReference type="EMBL" id="TPP64374.1"/>
    </source>
</evidence>
<proteinExistence type="predicted"/>
<dbReference type="Proteomes" id="UP000316759">
    <property type="component" value="Unassembled WGS sequence"/>
</dbReference>
<dbReference type="GO" id="GO:0005929">
    <property type="term" value="C:cilium"/>
    <property type="evidence" value="ECO:0007669"/>
    <property type="project" value="UniProtKB-SubCell"/>
</dbReference>
<keyword evidence="4" id="KW-0206">Cytoskeleton</keyword>
<accession>A0A504YSK3</accession>
<evidence type="ECO:0000256" key="4">
    <source>
        <dbReference type="ARBA" id="ARBA00023212"/>
    </source>
</evidence>
<keyword evidence="8" id="KW-1185">Reference proteome</keyword>
<organism evidence="7 8">
    <name type="scientific">Fasciola gigantica</name>
    <name type="common">Giant liver fluke</name>
    <dbReference type="NCBI Taxonomy" id="46835"/>
    <lineage>
        <taxon>Eukaryota</taxon>
        <taxon>Metazoa</taxon>
        <taxon>Spiralia</taxon>
        <taxon>Lophotrochozoa</taxon>
        <taxon>Platyhelminthes</taxon>
        <taxon>Trematoda</taxon>
        <taxon>Digenea</taxon>
        <taxon>Plagiorchiida</taxon>
        <taxon>Echinostomata</taxon>
        <taxon>Echinostomatoidea</taxon>
        <taxon>Fasciolidae</taxon>
        <taxon>Fasciola</taxon>
    </lineage>
</organism>
<dbReference type="PROSITE" id="PS51665">
    <property type="entry name" value="ENKURIN"/>
    <property type="match status" value="1"/>
</dbReference>
<dbReference type="AlphaFoldDB" id="A0A504YSK3"/>
<name>A0A504YSK3_FASGI</name>
<comment type="subcellular location">
    <subcellularLocation>
        <location evidence="1">Cell projection</location>
        <location evidence="1">Cilium</location>
    </subcellularLocation>
    <subcellularLocation>
        <location evidence="2">Cytoplasm</location>
        <location evidence="2">Cytoskeleton</location>
    </subcellularLocation>
</comment>
<evidence type="ECO:0000256" key="5">
    <source>
        <dbReference type="ARBA" id="ARBA00023273"/>
    </source>
</evidence>
<dbReference type="Pfam" id="PF13864">
    <property type="entry name" value="Enkurin"/>
    <property type="match status" value="1"/>
</dbReference>
<dbReference type="EMBL" id="SUNJ01004497">
    <property type="protein sequence ID" value="TPP64374.1"/>
    <property type="molecule type" value="Genomic_DNA"/>
</dbReference>
<evidence type="ECO:0000313" key="8">
    <source>
        <dbReference type="Proteomes" id="UP000316759"/>
    </source>
</evidence>
<evidence type="ECO:0000256" key="3">
    <source>
        <dbReference type="ARBA" id="ARBA00022490"/>
    </source>
</evidence>
<evidence type="ECO:0000256" key="2">
    <source>
        <dbReference type="ARBA" id="ARBA00004245"/>
    </source>
</evidence>
<dbReference type="PANTHER" id="PTHR21490">
    <property type="entry name" value="ENKURIN-RELATED"/>
    <property type="match status" value="1"/>
</dbReference>
<dbReference type="InterPro" id="IPR027012">
    <property type="entry name" value="Enkurin_dom"/>
</dbReference>
<evidence type="ECO:0000256" key="1">
    <source>
        <dbReference type="ARBA" id="ARBA00004138"/>
    </source>
</evidence>
<dbReference type="InterPro" id="IPR052102">
    <property type="entry name" value="Enkurin_domain-protein"/>
</dbReference>
<dbReference type="OrthoDB" id="2123594at2759"/>
<gene>
    <name evidence="7" type="ORF">FGIG_11758</name>
</gene>
<dbReference type="GO" id="GO:0005856">
    <property type="term" value="C:cytoskeleton"/>
    <property type="evidence" value="ECO:0007669"/>
    <property type="project" value="UniProtKB-SubCell"/>
</dbReference>
<keyword evidence="3" id="KW-0963">Cytoplasm</keyword>
<evidence type="ECO:0000259" key="6">
    <source>
        <dbReference type="PROSITE" id="PS51665"/>
    </source>
</evidence>
<feature type="domain" description="Enkurin" evidence="6">
    <location>
        <begin position="227"/>
        <end position="319"/>
    </location>
</feature>
<protein>
    <submittedName>
        <fullName evidence="7">Enkurin TRPC channel interacting protein</fullName>
    </submittedName>
</protein>
<dbReference type="PANTHER" id="PTHR21490:SF0">
    <property type="entry name" value="ENKURIN"/>
    <property type="match status" value="1"/>
</dbReference>
<reference evidence="7 8" key="1">
    <citation type="submission" date="2019-04" db="EMBL/GenBank/DDBJ databases">
        <title>Annotation for the trematode Fasciola gigantica.</title>
        <authorList>
            <person name="Choi Y.-J."/>
        </authorList>
    </citation>
    <scope>NUCLEOTIDE SEQUENCE [LARGE SCALE GENOMIC DNA]</scope>
    <source>
        <strain evidence="7">Uganda_cow_1</strain>
    </source>
</reference>
<keyword evidence="5" id="KW-0966">Cell projection</keyword>
<comment type="caution">
    <text evidence="7">The sequence shown here is derived from an EMBL/GenBank/DDBJ whole genome shotgun (WGS) entry which is preliminary data.</text>
</comment>
<dbReference type="GO" id="GO:0005516">
    <property type="term" value="F:calmodulin binding"/>
    <property type="evidence" value="ECO:0007669"/>
    <property type="project" value="TreeGrafter"/>
</dbReference>
<sequence length="337" mass="38888">MTDQDPGTQKVPCDVEVQLTRPPVGPREYIYNLIPQQRSNLMTRYACLPKIRHKKYTFTESQNKEAMKTMGPPSHDPAPQLVYPDKYEYLRKHCKQPFERIQTSQPAECTVIAAEENAGKKKTPKCLTAPKAPLPTRKAIDNALNADGIPSKCFHRERHKINWITRNAIAAITQTPGSRVAPEHRNWIVDTRKGDKFPLKSNRSFSGLEPIYVYKKGMGKVPTYLLIRAKLIKKTKDLLTHYVNEKELQNTDYLLTEEQREQLLTGLKAAWDRYNRKYLGLASINDTMKGRMYKLYLEKQLDSLQTDIELVESHQFLFVEAPKDPDGKWKTIDKICV</sequence>